<keyword evidence="4" id="KW-1185">Reference proteome</keyword>
<protein>
    <submittedName>
        <fullName evidence="3">Uncharacterized protein</fullName>
    </submittedName>
</protein>
<keyword evidence="1" id="KW-0175">Coiled coil</keyword>
<accession>A0AAD5SB74</accession>
<dbReference type="AlphaFoldDB" id="A0AAD5SB74"/>
<evidence type="ECO:0000313" key="3">
    <source>
        <dbReference type="EMBL" id="KAJ3049166.1"/>
    </source>
</evidence>
<feature type="region of interest" description="Disordered" evidence="2">
    <location>
        <begin position="1"/>
        <end position="74"/>
    </location>
</feature>
<gene>
    <name evidence="3" type="ORF">HK097_009816</name>
</gene>
<proteinExistence type="predicted"/>
<feature type="region of interest" description="Disordered" evidence="2">
    <location>
        <begin position="245"/>
        <end position="269"/>
    </location>
</feature>
<evidence type="ECO:0000256" key="1">
    <source>
        <dbReference type="SAM" id="Coils"/>
    </source>
</evidence>
<dbReference type="EMBL" id="JADGJD010000686">
    <property type="protein sequence ID" value="KAJ3049166.1"/>
    <property type="molecule type" value="Genomic_DNA"/>
</dbReference>
<sequence>MRLKESDKRLNRAWKNAARSAEVKQKAPRARPAPSSQVVKRGGRREVVKGTGDVTEPKPDPKLASKPQKPYAETPIARLIASELANFKDQLVRHKEDLRSRVHDSGITVPDPLLDIPLPTIHTPAEPIDKNAEEDRSKRYKQLSDELEEVKKQLAEVSQRVLDARKEGGAAREVSHVFVKGDESHAILWEGSTQVEGGLVGRKEEGVQVDEILSQEPPLITAEQPQADFDTSHAADLPLIVDASRDRIPASSPPNPSLQHSRKDERPPEVITLPPSVIKTIRNDRKTYARYVKGVTGIDLVREEDEGKGPKAWEVIDKYVGGYVSFCVRSIGADAFCLVNSIVDDVIWDLVEKQTSELWELADAYVETLFEEEFEPA</sequence>
<name>A0AAD5SB74_9FUNG</name>
<reference evidence="3" key="1">
    <citation type="submission" date="2020-05" db="EMBL/GenBank/DDBJ databases">
        <title>Phylogenomic resolution of chytrid fungi.</title>
        <authorList>
            <person name="Stajich J.E."/>
            <person name="Amses K."/>
            <person name="Simmons R."/>
            <person name="Seto K."/>
            <person name="Myers J."/>
            <person name="Bonds A."/>
            <person name="Quandt C.A."/>
            <person name="Barry K."/>
            <person name="Liu P."/>
            <person name="Grigoriev I."/>
            <person name="Longcore J.E."/>
            <person name="James T.Y."/>
        </authorList>
    </citation>
    <scope>NUCLEOTIDE SEQUENCE</scope>
    <source>
        <strain evidence="3">JEL0318</strain>
    </source>
</reference>
<evidence type="ECO:0000313" key="4">
    <source>
        <dbReference type="Proteomes" id="UP001212841"/>
    </source>
</evidence>
<feature type="coiled-coil region" evidence="1">
    <location>
        <begin position="130"/>
        <end position="167"/>
    </location>
</feature>
<evidence type="ECO:0000256" key="2">
    <source>
        <dbReference type="SAM" id="MobiDB-lite"/>
    </source>
</evidence>
<feature type="compositionally biased region" description="Basic and acidic residues" evidence="2">
    <location>
        <begin position="1"/>
        <end position="10"/>
    </location>
</feature>
<comment type="caution">
    <text evidence="3">The sequence shown here is derived from an EMBL/GenBank/DDBJ whole genome shotgun (WGS) entry which is preliminary data.</text>
</comment>
<organism evidence="3 4">
    <name type="scientific">Rhizophlyctis rosea</name>
    <dbReference type="NCBI Taxonomy" id="64517"/>
    <lineage>
        <taxon>Eukaryota</taxon>
        <taxon>Fungi</taxon>
        <taxon>Fungi incertae sedis</taxon>
        <taxon>Chytridiomycota</taxon>
        <taxon>Chytridiomycota incertae sedis</taxon>
        <taxon>Chytridiomycetes</taxon>
        <taxon>Rhizophlyctidales</taxon>
        <taxon>Rhizophlyctidaceae</taxon>
        <taxon>Rhizophlyctis</taxon>
    </lineage>
</organism>
<dbReference type="Proteomes" id="UP001212841">
    <property type="component" value="Unassembled WGS sequence"/>
</dbReference>